<dbReference type="OrthoDB" id="6891635at2"/>
<dbReference type="Proteomes" id="UP000408764">
    <property type="component" value="Unassembled WGS sequence"/>
</dbReference>
<protein>
    <submittedName>
        <fullName evidence="1">Uncharacterized protein</fullName>
    </submittedName>
</protein>
<dbReference type="RefSeq" id="WP_153870529.1">
    <property type="nucleotide sequence ID" value="NZ_VOIW01000001.1"/>
</dbReference>
<organism evidence="1 2">
    <name type="scientific">Pseudomonas haemolytica</name>
    <dbReference type="NCBI Taxonomy" id="2600065"/>
    <lineage>
        <taxon>Bacteria</taxon>
        <taxon>Pseudomonadati</taxon>
        <taxon>Pseudomonadota</taxon>
        <taxon>Gammaproteobacteria</taxon>
        <taxon>Pseudomonadales</taxon>
        <taxon>Pseudomonadaceae</taxon>
        <taxon>Pseudomonas</taxon>
    </lineage>
</organism>
<comment type="caution">
    <text evidence="1">The sequence shown here is derived from an EMBL/GenBank/DDBJ whole genome shotgun (WGS) entry which is preliminary data.</text>
</comment>
<dbReference type="EMBL" id="VOIW01000001">
    <property type="protein sequence ID" value="MRJ36289.1"/>
    <property type="molecule type" value="Genomic_DNA"/>
</dbReference>
<accession>A0A5P1D9G7</accession>
<reference evidence="1 2" key="1">
    <citation type="submission" date="2019-08" db="EMBL/GenBank/DDBJ databases">
        <title>Pseudomonas haemolytica sp. nov. isolated from raw milk and skim milk concentrate.</title>
        <authorList>
            <person name="Hofmann K."/>
            <person name="Huptas C."/>
            <person name="Doll E."/>
            <person name="Scherer S."/>
            <person name="Wenning M."/>
        </authorList>
    </citation>
    <scope>NUCLEOTIDE SEQUENCE [LARGE SCALE GENOMIC DNA]</scope>
    <source>
        <strain evidence="1 2">DSM 108987</strain>
    </source>
</reference>
<name>A0A5P1D9G7_9PSED</name>
<proteinExistence type="predicted"/>
<evidence type="ECO:0000313" key="2">
    <source>
        <dbReference type="Proteomes" id="UP000408764"/>
    </source>
</evidence>
<dbReference type="AlphaFoldDB" id="A0A5P1D9G7"/>
<sequence length="241" mass="26732">MTPTELKTAWLAKWRRTLDDGVYRMDHPEAHRVSCRLEARDMLEAGVIDQMEKLEMDELADAAYWHAVEELATAAEGYMFGGHYDVVRKAGAVCIGRIDANTYYSATGPGADGFDGKVFGTKHYLRLVFRRNDEAWPIKGLLLTAPCGELYDLVQTAQVINGKVYPIICDADAYRTVVDCAQIALEEHDFESYRIARPLVVTAKFAKCAACLDRFGLREDCMNCAGQGFIAKTGSQPTSSA</sequence>
<evidence type="ECO:0000313" key="1">
    <source>
        <dbReference type="EMBL" id="MRJ36289.1"/>
    </source>
</evidence>
<gene>
    <name evidence="1" type="ORF">FRT59_04755</name>
</gene>